<dbReference type="CDD" id="cd07205">
    <property type="entry name" value="Pat_PNPLA6_PNPLA7_NTE1_like"/>
    <property type="match status" value="1"/>
</dbReference>
<keyword evidence="5" id="KW-0732">Signal</keyword>
<dbReference type="PANTHER" id="PTHR14226:SF76">
    <property type="entry name" value="NTE FAMILY PROTEIN RSSA"/>
    <property type="match status" value="1"/>
</dbReference>
<evidence type="ECO:0000256" key="1">
    <source>
        <dbReference type="ARBA" id="ARBA00022801"/>
    </source>
</evidence>
<dbReference type="GO" id="GO:0016787">
    <property type="term" value="F:hydrolase activity"/>
    <property type="evidence" value="ECO:0007669"/>
    <property type="project" value="UniProtKB-UniRule"/>
</dbReference>
<dbReference type="Gene3D" id="3.10.20.310">
    <property type="entry name" value="membrane protein fhac"/>
    <property type="match status" value="1"/>
</dbReference>
<dbReference type="GO" id="GO:0016042">
    <property type="term" value="P:lipid catabolic process"/>
    <property type="evidence" value="ECO:0007669"/>
    <property type="project" value="UniProtKB-UniRule"/>
</dbReference>
<comment type="caution">
    <text evidence="7">The sequence shown here is derived from an EMBL/GenBank/DDBJ whole genome shotgun (WGS) entry which is preliminary data.</text>
</comment>
<dbReference type="Proteomes" id="UP000598120">
    <property type="component" value="Unassembled WGS sequence"/>
</dbReference>
<feature type="active site" description="Nucleophile" evidence="4">
    <location>
        <position position="65"/>
    </location>
</feature>
<evidence type="ECO:0000259" key="6">
    <source>
        <dbReference type="PROSITE" id="PS51635"/>
    </source>
</evidence>
<feature type="short sequence motif" description="GXGXXG" evidence="4">
    <location>
        <begin position="36"/>
        <end position="41"/>
    </location>
</feature>
<dbReference type="InterPro" id="IPR002641">
    <property type="entry name" value="PNPLA_dom"/>
</dbReference>
<evidence type="ECO:0000256" key="5">
    <source>
        <dbReference type="SAM" id="SignalP"/>
    </source>
</evidence>
<feature type="short sequence motif" description="GXSXG" evidence="4">
    <location>
        <begin position="63"/>
        <end position="67"/>
    </location>
</feature>
<organism evidence="7 8">
    <name type="scientific">Aquaticitalea lipolytica</name>
    <dbReference type="NCBI Taxonomy" id="1247562"/>
    <lineage>
        <taxon>Bacteria</taxon>
        <taxon>Pseudomonadati</taxon>
        <taxon>Bacteroidota</taxon>
        <taxon>Flavobacteriia</taxon>
        <taxon>Flavobacteriales</taxon>
        <taxon>Flavobacteriaceae</taxon>
        <taxon>Aquaticitalea</taxon>
    </lineage>
</organism>
<proteinExistence type="predicted"/>
<accession>A0A8J2TQX3</accession>
<evidence type="ECO:0000256" key="2">
    <source>
        <dbReference type="ARBA" id="ARBA00022963"/>
    </source>
</evidence>
<dbReference type="SUPFAM" id="SSF52151">
    <property type="entry name" value="FabD/lysophospholipase-like"/>
    <property type="match status" value="1"/>
</dbReference>
<evidence type="ECO:0000256" key="4">
    <source>
        <dbReference type="PROSITE-ProRule" id="PRU01161"/>
    </source>
</evidence>
<dbReference type="AlphaFoldDB" id="A0A8J2TQX3"/>
<keyword evidence="2 4" id="KW-0442">Lipid degradation</keyword>
<dbReference type="InterPro" id="IPR050301">
    <property type="entry name" value="NTE"/>
</dbReference>
<dbReference type="InterPro" id="IPR016035">
    <property type="entry name" value="Acyl_Trfase/lysoPLipase"/>
</dbReference>
<evidence type="ECO:0000313" key="8">
    <source>
        <dbReference type="Proteomes" id="UP000598120"/>
    </source>
</evidence>
<reference evidence="7 8" key="1">
    <citation type="journal article" date="2014" name="Int. J. Syst. Evol. Microbiol.">
        <title>Complete genome sequence of Corynebacterium casei LMG S-19264T (=DSM 44701T), isolated from a smear-ripened cheese.</title>
        <authorList>
            <consortium name="US DOE Joint Genome Institute (JGI-PGF)"/>
            <person name="Walter F."/>
            <person name="Albersmeier A."/>
            <person name="Kalinowski J."/>
            <person name="Ruckert C."/>
        </authorList>
    </citation>
    <scope>NUCLEOTIDE SEQUENCE [LARGE SCALE GENOMIC DNA]</scope>
    <source>
        <strain evidence="7 8">CGMCC 1.15295</strain>
    </source>
</reference>
<evidence type="ECO:0000313" key="7">
    <source>
        <dbReference type="EMBL" id="GFZ82579.1"/>
    </source>
</evidence>
<feature type="chain" id="PRO_5035185426" evidence="5">
    <location>
        <begin position="20"/>
        <end position="744"/>
    </location>
</feature>
<dbReference type="PANTHER" id="PTHR14226">
    <property type="entry name" value="NEUROPATHY TARGET ESTERASE/SWISS CHEESE D.MELANOGASTER"/>
    <property type="match status" value="1"/>
</dbReference>
<gene>
    <name evidence="7" type="ORF">GCM10011531_11470</name>
</gene>
<dbReference type="InterPro" id="IPR043864">
    <property type="entry name" value="Omp85-like_dom"/>
</dbReference>
<evidence type="ECO:0000256" key="3">
    <source>
        <dbReference type="ARBA" id="ARBA00023098"/>
    </source>
</evidence>
<dbReference type="Pfam" id="PF01734">
    <property type="entry name" value="Patatin"/>
    <property type="match status" value="1"/>
</dbReference>
<keyword evidence="1 4" id="KW-0378">Hydrolase</keyword>
<dbReference type="PROSITE" id="PS51635">
    <property type="entry name" value="PNPLA"/>
    <property type="match status" value="1"/>
</dbReference>
<dbReference type="EMBL" id="BMIC01000001">
    <property type="protein sequence ID" value="GFZ82579.1"/>
    <property type="molecule type" value="Genomic_DNA"/>
</dbReference>
<dbReference type="Gene3D" id="3.40.1090.10">
    <property type="entry name" value="Cytosolic phospholipase A2 catalytic domain"/>
    <property type="match status" value="2"/>
</dbReference>
<feature type="signal peptide" evidence="5">
    <location>
        <begin position="1"/>
        <end position="19"/>
    </location>
</feature>
<protein>
    <submittedName>
        <fullName evidence="7">Patatin</fullName>
    </submittedName>
</protein>
<dbReference type="RefSeq" id="WP_188605350.1">
    <property type="nucleotide sequence ID" value="NZ_BMIC01000001.1"/>
</dbReference>
<feature type="active site" description="Proton acceptor" evidence="4">
    <location>
        <position position="209"/>
    </location>
</feature>
<keyword evidence="3 4" id="KW-0443">Lipid metabolism</keyword>
<dbReference type="Pfam" id="PF19143">
    <property type="entry name" value="Omp85_2"/>
    <property type="match status" value="1"/>
</dbReference>
<sequence>MNKYVFTILILLLTFNLNAQQEQSRDSIKVGLVLSGGGAKGFAHIGVLKVIDSLGIKVDYIAGTSMGAIIGSLYASGYSGKQLDSIFKSQNFDDIISDNLPRAAKTFYERDNSEKYAVTLPFENFKVKLPSALSRGQNVFNLLSKLTLHVSEIDDFEQLPIPFFCIATNIETGAEVVLNKGNLARAITASGAFPSLFQPVIIDDQILIDGGVVNNYPIDELRAKGMDVIIGVDVQDGLSTREELTTAPDILLQINNYRTINDMKKKITKTNIYIKPDIKDFTVVSFSEGRKIIKSGEFASKEKINELNALPKRKDFRELHTDSFSRDSITINSISFKGNTRYTRAYILGKLKFKTNTTLSYDDFSRGINNLVATNNFETFQYELHKTKNEEGFDLEATLKENDIKTYLRLGVHYDDLYKSAALVNLTKKRFLFDNDVASLDIILGDNVRYNFEYFIDKGFYWSIGLKSRFNQFHKNVSAQLFLDNNQQTINGVNKLDVELQDQTNQIYFQTLFRKDFAFSIGGEHKRLKIKSETVIDNVDDDELIFENTDYLSVFGALKFDTYSNKYFPKRGVYFNGDFHLYAHASNFNKEFSQFSIAKADIGYAFSLNDKLAINIQSQGGFKIGADTTSSLNFALGGYGNNFINNFISFYGYDYVSIIGNSFVKGTISVDYELYKKHHLIASANFANVDDDIFEDSEWITAPDYSGYAIGYAFETFLGPIEAKWSWSPEVNKSIWFFNVGFWF</sequence>
<feature type="short sequence motif" description="DGA/G" evidence="4">
    <location>
        <begin position="209"/>
        <end position="211"/>
    </location>
</feature>
<keyword evidence="8" id="KW-1185">Reference proteome</keyword>
<feature type="domain" description="PNPLA" evidence="6">
    <location>
        <begin position="32"/>
        <end position="222"/>
    </location>
</feature>
<name>A0A8J2TQX3_9FLAO</name>